<accession>A0AAV8V024</accession>
<dbReference type="EMBL" id="JAMWBK010000002">
    <property type="protein sequence ID" value="KAJ8908166.1"/>
    <property type="molecule type" value="Genomic_DNA"/>
</dbReference>
<gene>
    <name evidence="1" type="ORF">NDN08_008260</name>
</gene>
<dbReference type="InterPro" id="IPR011050">
    <property type="entry name" value="Pectin_lyase_fold/virulence"/>
</dbReference>
<organism evidence="1 2">
    <name type="scientific">Rhodosorus marinus</name>
    <dbReference type="NCBI Taxonomy" id="101924"/>
    <lineage>
        <taxon>Eukaryota</taxon>
        <taxon>Rhodophyta</taxon>
        <taxon>Stylonematophyceae</taxon>
        <taxon>Stylonematales</taxon>
        <taxon>Stylonemataceae</taxon>
        <taxon>Rhodosorus</taxon>
    </lineage>
</organism>
<name>A0AAV8V024_9RHOD</name>
<proteinExistence type="predicted"/>
<protein>
    <recommendedName>
        <fullName evidence="3">Right handed beta helix domain-containing protein</fullName>
    </recommendedName>
</protein>
<dbReference type="AlphaFoldDB" id="A0AAV8V024"/>
<evidence type="ECO:0000313" key="1">
    <source>
        <dbReference type="EMBL" id="KAJ8908166.1"/>
    </source>
</evidence>
<keyword evidence="2" id="KW-1185">Reference proteome</keyword>
<sequence length="453" mass="50024">MTNIAEVDGFLKAAGLPSEEQLDSFRRSKLEISSKKRSRPALPTVNDKFRKHPGKHDVVISPTKEEFLQAMEYLNSSDDRILSGGRIFFNCPHPNQTYRIYLDDLVLINNKAWPDKRNWNQKFSIVAPHANVTFLPTERYAPKCRGLFRANHAADVYIYGLTFMNASVSSDACAREEYGSKWHTMSVEDRKTAVAQYGGAAYQQRKGPRNGLPITFHRTAFLNNHVTSSEARGGGAINTLGTHIEVWDSIFVGNSGAAGGAIAGKQIKLYLFSSNFIGNWSTGGRDSHQLVANGGALRCDGIKLGHLCGCYFRENFIKPVERMKGTAATLYGAQQPEGDILVEHCRFHLNGTTGSRETECILNLVGNMNIIVRDTVFDENRVGSDKPNKAVVVAFVAGGFNINFHGVNFVGNQYQAGYSGKSIRLKRKDSGGHCSVTNCFEDRKPIEGLGFAK</sequence>
<reference evidence="1 2" key="1">
    <citation type="journal article" date="2023" name="Nat. Commun.">
        <title>Origin of minicircular mitochondrial genomes in red algae.</title>
        <authorList>
            <person name="Lee Y."/>
            <person name="Cho C.H."/>
            <person name="Lee Y.M."/>
            <person name="Park S.I."/>
            <person name="Yang J.H."/>
            <person name="West J.A."/>
            <person name="Bhattacharya D."/>
            <person name="Yoon H.S."/>
        </authorList>
    </citation>
    <scope>NUCLEOTIDE SEQUENCE [LARGE SCALE GENOMIC DNA]</scope>
    <source>
        <strain evidence="1 2">CCMP1338</strain>
        <tissue evidence="1">Whole cell</tissue>
    </source>
</reference>
<dbReference type="Proteomes" id="UP001157974">
    <property type="component" value="Unassembled WGS sequence"/>
</dbReference>
<dbReference type="SUPFAM" id="SSF51126">
    <property type="entry name" value="Pectin lyase-like"/>
    <property type="match status" value="1"/>
</dbReference>
<evidence type="ECO:0000313" key="2">
    <source>
        <dbReference type="Proteomes" id="UP001157974"/>
    </source>
</evidence>
<evidence type="ECO:0008006" key="3">
    <source>
        <dbReference type="Google" id="ProtNLM"/>
    </source>
</evidence>
<comment type="caution">
    <text evidence="1">The sequence shown here is derived from an EMBL/GenBank/DDBJ whole genome shotgun (WGS) entry which is preliminary data.</text>
</comment>